<comment type="similarity">
    <text evidence="2">Belongs to the membrane fusion protein (MFP) (TC 8.A.1) family.</text>
</comment>
<feature type="domain" description="Multidrug resistance protein MdtA-like barrel-sandwich hybrid" evidence="7">
    <location>
        <begin position="70"/>
        <end position="207"/>
    </location>
</feature>
<comment type="subcellular location">
    <subcellularLocation>
        <location evidence="1">Cell envelope</location>
    </subcellularLocation>
</comment>
<dbReference type="Gene3D" id="2.40.30.170">
    <property type="match status" value="1"/>
</dbReference>
<keyword evidence="4" id="KW-0175">Coiled coil</keyword>
<evidence type="ECO:0000256" key="4">
    <source>
        <dbReference type="SAM" id="Coils"/>
    </source>
</evidence>
<feature type="domain" description="Multidrug resistance protein MdtA-like C-terminal permuted SH3" evidence="8">
    <location>
        <begin position="313"/>
        <end position="368"/>
    </location>
</feature>
<dbReference type="InterPro" id="IPR058627">
    <property type="entry name" value="MdtA-like_C"/>
</dbReference>
<dbReference type="AlphaFoldDB" id="A0A432Z3N8"/>
<dbReference type="Gene3D" id="1.10.287.470">
    <property type="entry name" value="Helix hairpin bin"/>
    <property type="match status" value="1"/>
</dbReference>
<gene>
    <name evidence="9" type="ORF">CWI80_07905</name>
</gene>
<evidence type="ECO:0000256" key="6">
    <source>
        <dbReference type="SAM" id="Phobius"/>
    </source>
</evidence>
<dbReference type="NCBIfam" id="TIGR01730">
    <property type="entry name" value="RND_mfp"/>
    <property type="match status" value="1"/>
</dbReference>
<dbReference type="SUPFAM" id="SSF111369">
    <property type="entry name" value="HlyD-like secretion proteins"/>
    <property type="match status" value="1"/>
</dbReference>
<name>A0A432Z3N8_9GAMM</name>
<dbReference type="Pfam" id="PF25917">
    <property type="entry name" value="BSH_RND"/>
    <property type="match status" value="1"/>
</dbReference>
<dbReference type="PANTHER" id="PTHR30469:SF12">
    <property type="entry name" value="MULTIDRUG RESISTANCE PROTEIN MDTA"/>
    <property type="match status" value="1"/>
</dbReference>
<feature type="transmembrane region" description="Helical" evidence="6">
    <location>
        <begin position="7"/>
        <end position="27"/>
    </location>
</feature>
<evidence type="ECO:0000259" key="8">
    <source>
        <dbReference type="Pfam" id="PF25967"/>
    </source>
</evidence>
<organism evidence="9 10">
    <name type="scientific">Pseudidiomarina sediminum</name>
    <dbReference type="NCBI Taxonomy" id="431675"/>
    <lineage>
        <taxon>Bacteria</taxon>
        <taxon>Pseudomonadati</taxon>
        <taxon>Pseudomonadota</taxon>
        <taxon>Gammaproteobacteria</taxon>
        <taxon>Alteromonadales</taxon>
        <taxon>Idiomarinaceae</taxon>
        <taxon>Pseudidiomarina</taxon>
    </lineage>
</organism>
<sequence>MAFPKRAVLPPTIIILAIILLFVLSSMRPQLPKRSMERPAALVEVQEVVPENLNLAVQGQGNVMPKHTTSLVTQVSGQVIEIAPNFNNGGFFKEGEVLLRIDPSDYEVALQNAAANLAQAQATLAEESARARVAKEEWESLELGEIPSLGLREPQVASAVAGVKSAEAAYAKAKRDLERTEVRAPFDGLLQNKNVDLGQYVNLGSQVGQLLGTKVAEIRVPLSDRDLAYLNLPDFSQNDAFPQVQLSSNVAGQTYHWQGHLVRSEGILDNNSRVIYGVVEVDDPYNRQGQTHPQVLRFGRFVQLDIEGKFVENVVRIPRFALTIDGNVWVVDDERRLQRRSVSILRQEENDLVISDGLQRGDKVVLTQLSNALPSMKVRLPGDPLPQQMEGSGAAESSEDETEVVVSSDTDDAGE</sequence>
<dbReference type="Gene3D" id="2.40.420.20">
    <property type="match status" value="1"/>
</dbReference>
<evidence type="ECO:0000256" key="3">
    <source>
        <dbReference type="ARBA" id="ARBA00022448"/>
    </source>
</evidence>
<keyword evidence="6" id="KW-0472">Membrane</keyword>
<evidence type="ECO:0000313" key="9">
    <source>
        <dbReference type="EMBL" id="RUO72469.1"/>
    </source>
</evidence>
<evidence type="ECO:0000256" key="2">
    <source>
        <dbReference type="ARBA" id="ARBA00009477"/>
    </source>
</evidence>
<dbReference type="PANTHER" id="PTHR30469">
    <property type="entry name" value="MULTIDRUG RESISTANCE PROTEIN MDTA"/>
    <property type="match status" value="1"/>
</dbReference>
<comment type="caution">
    <text evidence="9">The sequence shown here is derived from an EMBL/GenBank/DDBJ whole genome shotgun (WGS) entry which is preliminary data.</text>
</comment>
<evidence type="ECO:0000259" key="7">
    <source>
        <dbReference type="Pfam" id="PF25917"/>
    </source>
</evidence>
<proteinExistence type="inferred from homology"/>
<evidence type="ECO:0000256" key="5">
    <source>
        <dbReference type="SAM" id="MobiDB-lite"/>
    </source>
</evidence>
<dbReference type="InterPro" id="IPR006143">
    <property type="entry name" value="RND_pump_MFP"/>
</dbReference>
<dbReference type="Pfam" id="PF25967">
    <property type="entry name" value="RND-MFP_C"/>
    <property type="match status" value="1"/>
</dbReference>
<evidence type="ECO:0000256" key="1">
    <source>
        <dbReference type="ARBA" id="ARBA00004196"/>
    </source>
</evidence>
<feature type="region of interest" description="Disordered" evidence="5">
    <location>
        <begin position="377"/>
        <end position="415"/>
    </location>
</feature>
<feature type="coiled-coil region" evidence="4">
    <location>
        <begin position="110"/>
        <end position="137"/>
    </location>
</feature>
<dbReference type="EMBL" id="PIQE01000002">
    <property type="protein sequence ID" value="RUO72469.1"/>
    <property type="molecule type" value="Genomic_DNA"/>
</dbReference>
<dbReference type="Proteomes" id="UP000287022">
    <property type="component" value="Unassembled WGS sequence"/>
</dbReference>
<evidence type="ECO:0000313" key="10">
    <source>
        <dbReference type="Proteomes" id="UP000287022"/>
    </source>
</evidence>
<keyword evidence="10" id="KW-1185">Reference proteome</keyword>
<dbReference type="GO" id="GO:0015562">
    <property type="term" value="F:efflux transmembrane transporter activity"/>
    <property type="evidence" value="ECO:0007669"/>
    <property type="project" value="TreeGrafter"/>
</dbReference>
<keyword evidence="3" id="KW-0813">Transport</keyword>
<reference evidence="10" key="1">
    <citation type="journal article" date="2018" name="Front. Microbiol.">
        <title>Genome-Based Analysis Reveals the Taxonomy and Diversity of the Family Idiomarinaceae.</title>
        <authorList>
            <person name="Liu Y."/>
            <person name="Lai Q."/>
            <person name="Shao Z."/>
        </authorList>
    </citation>
    <scope>NUCLEOTIDE SEQUENCE [LARGE SCALE GENOMIC DNA]</scope>
    <source>
        <strain evidence="10">c121</strain>
    </source>
</reference>
<protein>
    <submittedName>
        <fullName evidence="9">Efflux RND transporter periplasmic adaptor subunit</fullName>
    </submittedName>
</protein>
<dbReference type="GO" id="GO:1990281">
    <property type="term" value="C:efflux pump complex"/>
    <property type="evidence" value="ECO:0007669"/>
    <property type="project" value="TreeGrafter"/>
</dbReference>
<dbReference type="Gene3D" id="2.40.50.100">
    <property type="match status" value="1"/>
</dbReference>
<accession>A0A432Z3N8</accession>
<dbReference type="InterPro" id="IPR058625">
    <property type="entry name" value="MdtA-like_BSH"/>
</dbReference>
<keyword evidence="6" id="KW-1133">Transmembrane helix</keyword>
<keyword evidence="6" id="KW-0812">Transmembrane</keyword>
<feature type="compositionally biased region" description="Acidic residues" evidence="5">
    <location>
        <begin position="397"/>
        <end position="415"/>
    </location>
</feature>
<dbReference type="STRING" id="1122124.GCA_000423165_01568"/>